<gene>
    <name evidence="2" type="ORF">A3F54_04315</name>
</gene>
<dbReference type="AlphaFoldDB" id="A0A1G2B7L6"/>
<accession>A0A1G2B7L6</accession>
<dbReference type="PANTHER" id="PTHR43798:SF33">
    <property type="entry name" value="HYDROLASE, PUTATIVE (AFU_ORTHOLOGUE AFUA_2G14860)-RELATED"/>
    <property type="match status" value="1"/>
</dbReference>
<dbReference type="SUPFAM" id="SSF53474">
    <property type="entry name" value="alpha/beta-Hydrolases"/>
    <property type="match status" value="1"/>
</dbReference>
<dbReference type="STRING" id="1798542.A3F54_04315"/>
<dbReference type="Pfam" id="PF00561">
    <property type="entry name" value="Abhydrolase_1"/>
    <property type="match status" value="1"/>
</dbReference>
<proteinExistence type="predicted"/>
<dbReference type="PANTHER" id="PTHR43798">
    <property type="entry name" value="MONOACYLGLYCEROL LIPASE"/>
    <property type="match status" value="1"/>
</dbReference>
<comment type="caution">
    <text evidence="2">The sequence shown here is derived from an EMBL/GenBank/DDBJ whole genome shotgun (WGS) entry which is preliminary data.</text>
</comment>
<dbReference type="GO" id="GO:0016020">
    <property type="term" value="C:membrane"/>
    <property type="evidence" value="ECO:0007669"/>
    <property type="project" value="TreeGrafter"/>
</dbReference>
<name>A0A1G2B7L6_9BACT</name>
<protein>
    <recommendedName>
        <fullName evidence="1">AB hydrolase-1 domain-containing protein</fullName>
    </recommendedName>
</protein>
<dbReference type="Proteomes" id="UP000176952">
    <property type="component" value="Unassembled WGS sequence"/>
</dbReference>
<dbReference type="InterPro" id="IPR000073">
    <property type="entry name" value="AB_hydrolase_1"/>
</dbReference>
<reference evidence="2 3" key="1">
    <citation type="journal article" date="2016" name="Nat. Commun.">
        <title>Thousands of microbial genomes shed light on interconnected biogeochemical processes in an aquifer system.</title>
        <authorList>
            <person name="Anantharaman K."/>
            <person name="Brown C.T."/>
            <person name="Hug L.A."/>
            <person name="Sharon I."/>
            <person name="Castelle C.J."/>
            <person name="Probst A.J."/>
            <person name="Thomas B.C."/>
            <person name="Singh A."/>
            <person name="Wilkins M.J."/>
            <person name="Karaoz U."/>
            <person name="Brodie E.L."/>
            <person name="Williams K.H."/>
            <person name="Hubbard S.S."/>
            <person name="Banfield J.F."/>
        </authorList>
    </citation>
    <scope>NUCLEOTIDE SEQUENCE [LARGE SCALE GENOMIC DNA]</scope>
</reference>
<organism evidence="2 3">
    <name type="scientific">Candidatus Kerfeldbacteria bacterium RIFCSPHIGHO2_12_FULL_48_17</name>
    <dbReference type="NCBI Taxonomy" id="1798542"/>
    <lineage>
        <taxon>Bacteria</taxon>
        <taxon>Candidatus Kerfeldiibacteriota</taxon>
    </lineage>
</organism>
<sequence length="233" mass="26051">MGTVGKIFILHGWTYTHKPWNFLVQALREAGFKAELLPIPGLTAETDHTWTMDDYVAWLDKHVAKEKKVILIGHSNGGRIALALAARYPEKIQQLILIDSAGLAEKRLSIKIKRSLFSTAAHIGKKITKSENMRRLLYTLARAQDYRQASPHMRETMKNLLAVDLTPELHNITAPTLILWGANDTVTPVADAHILHDSITGSTLSIIPGAKHSPHITHPEIIKQKILTTLKYL</sequence>
<dbReference type="InterPro" id="IPR029058">
    <property type="entry name" value="AB_hydrolase_fold"/>
</dbReference>
<feature type="domain" description="AB hydrolase-1" evidence="1">
    <location>
        <begin position="7"/>
        <end position="219"/>
    </location>
</feature>
<evidence type="ECO:0000259" key="1">
    <source>
        <dbReference type="Pfam" id="PF00561"/>
    </source>
</evidence>
<dbReference type="EMBL" id="MHKD01000004">
    <property type="protein sequence ID" value="OGY85122.1"/>
    <property type="molecule type" value="Genomic_DNA"/>
</dbReference>
<dbReference type="PRINTS" id="PR00111">
    <property type="entry name" value="ABHYDROLASE"/>
</dbReference>
<evidence type="ECO:0000313" key="3">
    <source>
        <dbReference type="Proteomes" id="UP000176952"/>
    </source>
</evidence>
<evidence type="ECO:0000313" key="2">
    <source>
        <dbReference type="EMBL" id="OGY85122.1"/>
    </source>
</evidence>
<dbReference type="Gene3D" id="3.40.50.1820">
    <property type="entry name" value="alpha/beta hydrolase"/>
    <property type="match status" value="1"/>
</dbReference>
<dbReference type="InterPro" id="IPR050266">
    <property type="entry name" value="AB_hydrolase_sf"/>
</dbReference>